<reference evidence="1 2" key="1">
    <citation type="submission" date="2018-03" db="EMBL/GenBank/DDBJ databases">
        <title>The uncultured portion of the human microbiome is neutrally assembled.</title>
        <authorList>
            <person name="Jeraldo P."/>
            <person name="Boardman L."/>
            <person name="White B.A."/>
            <person name="Nelson H."/>
            <person name="Goldenfeld N."/>
            <person name="Chia N."/>
        </authorList>
    </citation>
    <scope>NUCLEOTIDE SEQUENCE [LARGE SCALE GENOMIC DNA]</scope>
    <source>
        <strain evidence="1">CIM:MAG 903</strain>
    </source>
</reference>
<comment type="caution">
    <text evidence="1">The sequence shown here is derived from an EMBL/GenBank/DDBJ whole genome shotgun (WGS) entry which is preliminary data.</text>
</comment>
<dbReference type="InterPro" id="IPR043754">
    <property type="entry name" value="DUF5700"/>
</dbReference>
<protein>
    <submittedName>
        <fullName evidence="1">Uncharacterized protein</fullName>
    </submittedName>
</protein>
<proteinExistence type="predicted"/>
<evidence type="ECO:0000313" key="2">
    <source>
        <dbReference type="Proteomes" id="UP000246114"/>
    </source>
</evidence>
<organism evidence="1 2">
    <name type="scientific">Clostridium cadaveris</name>
    <dbReference type="NCBI Taxonomy" id="1529"/>
    <lineage>
        <taxon>Bacteria</taxon>
        <taxon>Bacillati</taxon>
        <taxon>Bacillota</taxon>
        <taxon>Clostridia</taxon>
        <taxon>Eubacteriales</taxon>
        <taxon>Clostridiaceae</taxon>
        <taxon>Clostridium</taxon>
    </lineage>
</organism>
<gene>
    <name evidence="1" type="ORF">DBY38_00300</name>
</gene>
<dbReference type="Proteomes" id="UP000246114">
    <property type="component" value="Unassembled WGS sequence"/>
</dbReference>
<evidence type="ECO:0000313" key="1">
    <source>
        <dbReference type="EMBL" id="PWL55768.1"/>
    </source>
</evidence>
<dbReference type="Pfam" id="PF18958">
    <property type="entry name" value="DUF5700"/>
    <property type="match status" value="1"/>
</dbReference>
<dbReference type="AlphaFoldDB" id="A0A316MD90"/>
<sequence length="346" mass="40521">MKITVSTSSVPMMIENLKELKAGILTKEKLHKTLLHKDYQVEFARYNQEGMPLSMIPMEEYEEYLLNCLNLEEDQVENPRLRMRHKELVEFINSIESFNINVLDKLNANPKVLQVVESNLKNGLDDRGFNSLKELNIISTIGIGNSFGYPYENFIHFDAMRMQKFISDEDSLIAFISHETHHVLMNNIFSEIKFESPLDYFITSFSFEGLAVKFNNNATGTLSKVMYPDRNVNVALDGDTWDFLEDDFEFMMKHLKNDIKRIKDENISMEDVQNFLNEYWMTPNAISEATGKTMNILHYRLYYMGNEIFGTLYDYYGKEELFKIIRNPSSIIEKFNAVTDEKYHLL</sequence>
<accession>A0A316MD90</accession>
<dbReference type="EMBL" id="QAMZ01000003">
    <property type="protein sequence ID" value="PWL55768.1"/>
    <property type="molecule type" value="Genomic_DNA"/>
</dbReference>
<name>A0A316MD90_9CLOT</name>